<dbReference type="PANTHER" id="PTHR13326:SF21">
    <property type="entry name" value="PSEUDOURIDYLATE SYNTHASE PUS7L"/>
    <property type="match status" value="1"/>
</dbReference>
<evidence type="ECO:0000313" key="6">
    <source>
        <dbReference type="EMBL" id="AEA47486.1"/>
    </source>
</evidence>
<dbReference type="STRING" id="693661.Arcve_1483"/>
<dbReference type="GO" id="GO:0003723">
    <property type="term" value="F:RNA binding"/>
    <property type="evidence" value="ECO:0007669"/>
    <property type="project" value="InterPro"/>
</dbReference>
<comment type="function">
    <text evidence="4">Could be responsible for synthesis of pseudouridine from uracil-13 in transfer RNAs.</text>
</comment>
<organism evidence="6 7">
    <name type="scientific">Archaeoglobus veneficus (strain DSM 11195 / SNP6)</name>
    <dbReference type="NCBI Taxonomy" id="693661"/>
    <lineage>
        <taxon>Archaea</taxon>
        <taxon>Methanobacteriati</taxon>
        <taxon>Methanobacteriota</taxon>
        <taxon>Archaeoglobi</taxon>
        <taxon>Archaeoglobales</taxon>
        <taxon>Archaeoglobaceae</taxon>
        <taxon>Archaeoglobus</taxon>
    </lineage>
</organism>
<dbReference type="GeneID" id="10394607"/>
<name>F2KP82_ARCVS</name>
<dbReference type="InterPro" id="IPR042214">
    <property type="entry name" value="TruD_catalytic"/>
</dbReference>
<dbReference type="eggNOG" id="arCOG04252">
    <property type="taxonomic scope" value="Archaea"/>
</dbReference>
<dbReference type="Gene3D" id="3.30.70.3160">
    <property type="match status" value="1"/>
</dbReference>
<dbReference type="PROSITE" id="PS50984">
    <property type="entry name" value="TRUD"/>
    <property type="match status" value="1"/>
</dbReference>
<dbReference type="EC" id="5.4.99.27" evidence="4"/>
<feature type="active site" description="Nucleophile" evidence="4">
    <location>
        <position position="83"/>
    </location>
</feature>
<dbReference type="KEGG" id="ave:Arcve_1483"/>
<accession>F2KP82</accession>
<dbReference type="InterPro" id="IPR011760">
    <property type="entry name" value="PsdUridine_synth_TruD_insert"/>
</dbReference>
<dbReference type="PROSITE" id="PS01268">
    <property type="entry name" value="UPF0024"/>
    <property type="match status" value="1"/>
</dbReference>
<evidence type="ECO:0000256" key="2">
    <source>
        <dbReference type="ARBA" id="ARBA00022694"/>
    </source>
</evidence>
<gene>
    <name evidence="4" type="primary">truD</name>
    <name evidence="6" type="ordered locus">Arcve_1483</name>
</gene>
<dbReference type="SUPFAM" id="SSF55120">
    <property type="entry name" value="Pseudouridine synthase"/>
    <property type="match status" value="1"/>
</dbReference>
<keyword evidence="2 4" id="KW-0819">tRNA processing</keyword>
<dbReference type="InterPro" id="IPR020119">
    <property type="entry name" value="PsdUridine_synth_TruD_CS"/>
</dbReference>
<comment type="similarity">
    <text evidence="1 4">Belongs to the pseudouridine synthase TruD family.</text>
</comment>
<dbReference type="InterPro" id="IPR020103">
    <property type="entry name" value="PsdUridine_synth_cat_dom_sf"/>
</dbReference>
<dbReference type="FunFam" id="3.30.70.3160:FF:000001">
    <property type="entry name" value="Probable tRNA pseudouridine synthase D"/>
    <property type="match status" value="1"/>
</dbReference>
<dbReference type="HOGENOM" id="CLU_005281_4_1_2"/>
<dbReference type="HAMAP" id="MF_01082">
    <property type="entry name" value="TruD"/>
    <property type="match status" value="1"/>
</dbReference>
<feature type="domain" description="TRUD" evidence="5">
    <location>
        <begin position="159"/>
        <end position="383"/>
    </location>
</feature>
<sequence length="417" mass="48734">MDIEERVGIGCYITSTPGMGGRIKESPEDFYVEEVAKLKLSDEGHYVIIRVKKVNWDTLNFARVLAKKLGISQKRVEYAGTKDKRAISVQYFSISKLGEEDIERLKNIRIKDAEIEIVGRSNRGIDLGDLLGNKFRIRVHDARDGRIVESTLKELDEKGTPNFFGLQRFGTIRFITHEVGKYILKREYENAFWTYVAKPFEGEREDIRKIREELWNTRDAKLGLREFPSYLRYERILLQGLREGKDEERALLALPKNLKLMFVHAYQSYVFNRLLTTRIEEFGNLKVVQEGDCVGFVSFAESFPELKDEFSFVNANRKRVEFLISQKRAYLALPLPGYETKMKGWVKEKVEEILDEDGIRLEDFRHEHREFSSKGSYRVADMPFSDFTYEDGLFSFYLPKGCYATVLLREFTKTYLL</sequence>
<evidence type="ECO:0000256" key="3">
    <source>
        <dbReference type="ARBA" id="ARBA00023235"/>
    </source>
</evidence>
<dbReference type="PIRSF" id="PIRSF037016">
    <property type="entry name" value="Pseudouridin_synth_euk_prd"/>
    <property type="match status" value="1"/>
</dbReference>
<dbReference type="Pfam" id="PF01142">
    <property type="entry name" value="TruD"/>
    <property type="match status" value="1"/>
</dbReference>
<keyword evidence="3 4" id="KW-0413">Isomerase</keyword>
<comment type="catalytic activity">
    <reaction evidence="4">
        <text>uridine(13) in tRNA = pseudouridine(13) in tRNA</text>
        <dbReference type="Rhea" id="RHEA:42540"/>
        <dbReference type="Rhea" id="RHEA-COMP:10105"/>
        <dbReference type="Rhea" id="RHEA-COMP:10106"/>
        <dbReference type="ChEBI" id="CHEBI:65314"/>
        <dbReference type="ChEBI" id="CHEBI:65315"/>
        <dbReference type="EC" id="5.4.99.27"/>
    </reaction>
</comment>
<evidence type="ECO:0000313" key="7">
    <source>
        <dbReference type="Proteomes" id="UP000008136"/>
    </source>
</evidence>
<dbReference type="Gene3D" id="3.30.2350.20">
    <property type="entry name" value="TruD, catalytic domain"/>
    <property type="match status" value="1"/>
</dbReference>
<dbReference type="InterPro" id="IPR001656">
    <property type="entry name" value="PsdUridine_synth_TruD"/>
</dbReference>
<evidence type="ECO:0000256" key="1">
    <source>
        <dbReference type="ARBA" id="ARBA00007953"/>
    </source>
</evidence>
<reference evidence="6 7" key="1">
    <citation type="submission" date="2011-03" db="EMBL/GenBank/DDBJ databases">
        <title>The complete genome of Archaeoglobus veneficus SNP6.</title>
        <authorList>
            <consortium name="US DOE Joint Genome Institute (JGI-PGF)"/>
            <person name="Lucas S."/>
            <person name="Copeland A."/>
            <person name="Lapidus A."/>
            <person name="Bruce D."/>
            <person name="Goodwin L."/>
            <person name="Pitluck S."/>
            <person name="Kyrpides N."/>
            <person name="Mavromatis K."/>
            <person name="Pagani I."/>
            <person name="Ivanova N."/>
            <person name="Mikhailova N."/>
            <person name="Lu M."/>
            <person name="Detter J.C."/>
            <person name="Tapia R."/>
            <person name="Han C."/>
            <person name="Land M."/>
            <person name="Hauser L."/>
            <person name="Markowitz V."/>
            <person name="Cheng J.-F."/>
            <person name="Hugenholtz P."/>
            <person name="Woyke T."/>
            <person name="Wu D."/>
            <person name="Spring S."/>
            <person name="Brambilla E."/>
            <person name="Klenk H.-P."/>
            <person name="Eisen J.A."/>
        </authorList>
    </citation>
    <scope>NUCLEOTIDE SEQUENCE [LARGE SCALE GENOMIC DNA]</scope>
    <source>
        <strain>SNP6</strain>
    </source>
</reference>
<dbReference type="Proteomes" id="UP000008136">
    <property type="component" value="Chromosome"/>
</dbReference>
<dbReference type="GO" id="GO:0031119">
    <property type="term" value="P:tRNA pseudouridine synthesis"/>
    <property type="evidence" value="ECO:0007669"/>
    <property type="project" value="UniProtKB-UniRule"/>
</dbReference>
<evidence type="ECO:0000259" key="5">
    <source>
        <dbReference type="PROSITE" id="PS50984"/>
    </source>
</evidence>
<dbReference type="Gene3D" id="1.10.1510.30">
    <property type="match status" value="1"/>
</dbReference>
<keyword evidence="7" id="KW-1185">Reference proteome</keyword>
<dbReference type="NCBIfam" id="TIGR00094">
    <property type="entry name" value="tRNA_TruD_broad"/>
    <property type="match status" value="1"/>
</dbReference>
<proteinExistence type="inferred from homology"/>
<dbReference type="OrthoDB" id="1798at2157"/>
<dbReference type="RefSeq" id="WP_013684147.1">
    <property type="nucleotide sequence ID" value="NC_015320.1"/>
</dbReference>
<dbReference type="PANTHER" id="PTHR13326">
    <property type="entry name" value="TRNA PSEUDOURIDINE SYNTHASE D"/>
    <property type="match status" value="1"/>
</dbReference>
<dbReference type="AlphaFoldDB" id="F2KP82"/>
<dbReference type="EMBL" id="CP002588">
    <property type="protein sequence ID" value="AEA47486.1"/>
    <property type="molecule type" value="Genomic_DNA"/>
</dbReference>
<evidence type="ECO:0000256" key="4">
    <source>
        <dbReference type="HAMAP-Rule" id="MF_01082"/>
    </source>
</evidence>
<protein>
    <recommendedName>
        <fullName evidence="4">Probable tRNA pseudouridine synthase D</fullName>
        <ecNumber evidence="4">5.4.99.27</ecNumber>
    </recommendedName>
    <alternativeName>
        <fullName evidence="4">tRNA pseudouridine(13) synthase</fullName>
    </alternativeName>
    <alternativeName>
        <fullName evidence="4">tRNA pseudouridylate synthase D</fullName>
    </alternativeName>
    <alternativeName>
        <fullName evidence="4">tRNA-uridine isomerase D</fullName>
    </alternativeName>
</protein>
<dbReference type="GO" id="GO:0160150">
    <property type="term" value="F:tRNA pseudouridine(13) synthase activity"/>
    <property type="evidence" value="ECO:0007669"/>
    <property type="project" value="UniProtKB-EC"/>
</dbReference>